<dbReference type="EMBL" id="JAAVLX010000007">
    <property type="protein sequence ID" value="NOJ42239.1"/>
    <property type="molecule type" value="Genomic_DNA"/>
</dbReference>
<dbReference type="RefSeq" id="WP_171581480.1">
    <property type="nucleotide sequence ID" value="NZ_JAAVLX010000007.1"/>
</dbReference>
<evidence type="ECO:0000256" key="1">
    <source>
        <dbReference type="SAM" id="MobiDB-lite"/>
    </source>
</evidence>
<dbReference type="InterPro" id="IPR009642">
    <property type="entry name" value="DUF1236"/>
</dbReference>
<gene>
    <name evidence="2" type="ORF">HCN58_22050</name>
</gene>
<proteinExistence type="predicted"/>
<reference evidence="2 3" key="1">
    <citation type="submission" date="2020-03" db="EMBL/GenBank/DDBJ databases">
        <title>Bradyrhizobium diversity isolated from nodules of Indigofera sp.</title>
        <authorList>
            <person name="Klepa M."/>
            <person name="Helene L."/>
            <person name="Hungria M."/>
        </authorList>
    </citation>
    <scope>NUCLEOTIDE SEQUENCE [LARGE SCALE GENOMIC DNA]</scope>
    <source>
        <strain evidence="2 3">WSM 1791</strain>
    </source>
</reference>
<dbReference type="Proteomes" id="UP000544122">
    <property type="component" value="Unassembled WGS sequence"/>
</dbReference>
<organism evidence="2 3">
    <name type="scientific">Bradyrhizobium australiense</name>
    <dbReference type="NCBI Taxonomy" id="2721161"/>
    <lineage>
        <taxon>Bacteria</taxon>
        <taxon>Pseudomonadati</taxon>
        <taxon>Pseudomonadota</taxon>
        <taxon>Alphaproteobacteria</taxon>
        <taxon>Hyphomicrobiales</taxon>
        <taxon>Nitrobacteraceae</taxon>
        <taxon>Bradyrhizobium</taxon>
    </lineage>
</organism>
<protein>
    <recommendedName>
        <fullName evidence="4">DUF1236 domain-containing protein</fullName>
    </recommendedName>
</protein>
<dbReference type="Pfam" id="PF06823">
    <property type="entry name" value="DUF1236"/>
    <property type="match status" value="1"/>
</dbReference>
<evidence type="ECO:0000313" key="3">
    <source>
        <dbReference type="Proteomes" id="UP000544122"/>
    </source>
</evidence>
<evidence type="ECO:0000313" key="2">
    <source>
        <dbReference type="EMBL" id="NOJ42239.1"/>
    </source>
</evidence>
<sequence>MSNGTKVPQNPSLPKLNLTNQQREHIRKAVLTEHNDVQFQLAATKSAKDFTPAVGATLPKGVKAQSLPTPVLTQLPELRDYMYVKMKDQVLIVDGMTNKIVDMFSETQPPS</sequence>
<keyword evidence="3" id="KW-1185">Reference proteome</keyword>
<feature type="region of interest" description="Disordered" evidence="1">
    <location>
        <begin position="1"/>
        <end position="20"/>
    </location>
</feature>
<dbReference type="AlphaFoldDB" id="A0A7Y4LXI1"/>
<name>A0A7Y4LXI1_9BRAD</name>
<accession>A0A7Y4LXI1</accession>
<evidence type="ECO:0008006" key="4">
    <source>
        <dbReference type="Google" id="ProtNLM"/>
    </source>
</evidence>
<dbReference type="Gene3D" id="3.10.450.160">
    <property type="entry name" value="inner membrane protein cigr"/>
    <property type="match status" value="1"/>
</dbReference>
<comment type="caution">
    <text evidence="2">The sequence shown here is derived from an EMBL/GenBank/DDBJ whole genome shotgun (WGS) entry which is preliminary data.</text>
</comment>